<evidence type="ECO:0000256" key="15">
    <source>
        <dbReference type="SAM" id="Phobius"/>
    </source>
</evidence>
<evidence type="ECO:0000313" key="19">
    <source>
        <dbReference type="Proteomes" id="UP000242188"/>
    </source>
</evidence>
<evidence type="ECO:0000256" key="6">
    <source>
        <dbReference type="ARBA" id="ARBA00022792"/>
    </source>
</evidence>
<dbReference type="STRING" id="6573.A0A210PGW9"/>
<dbReference type="InterPro" id="IPR050747">
    <property type="entry name" value="Mitochondrial_chaperone_BCS1"/>
</dbReference>
<feature type="domain" description="AAA+ ATPase" evidence="16">
    <location>
        <begin position="222"/>
        <end position="357"/>
    </location>
</feature>
<comment type="subcellular location">
    <subcellularLocation>
        <location evidence="1">Mitochondrion inner membrane</location>
        <topology evidence="1">Single-pass membrane protein</topology>
    </subcellularLocation>
</comment>
<evidence type="ECO:0000256" key="9">
    <source>
        <dbReference type="ARBA" id="ARBA00022989"/>
    </source>
</evidence>
<dbReference type="InterPro" id="IPR003960">
    <property type="entry name" value="ATPase_AAA_CS"/>
</dbReference>
<dbReference type="GO" id="GO:0005524">
    <property type="term" value="F:ATP binding"/>
    <property type="evidence" value="ECO:0007669"/>
    <property type="project" value="UniProtKB-KW"/>
</dbReference>
<dbReference type="InterPro" id="IPR003959">
    <property type="entry name" value="ATPase_AAA_core"/>
</dbReference>
<gene>
    <name evidence="18" type="ORF">KP79_PYT10765</name>
</gene>
<evidence type="ECO:0000256" key="11">
    <source>
        <dbReference type="ARBA" id="ARBA00023136"/>
    </source>
</evidence>
<comment type="caution">
    <text evidence="18">The sequence shown here is derived from an EMBL/GenBank/DDBJ whole genome shotgun (WGS) entry which is preliminary data.</text>
</comment>
<keyword evidence="4 15" id="KW-0812">Transmembrane</keyword>
<keyword evidence="8 14" id="KW-0067">ATP-binding</keyword>
<reference evidence="18 19" key="1">
    <citation type="journal article" date="2017" name="Nat. Ecol. Evol.">
        <title>Scallop genome provides insights into evolution of bilaterian karyotype and development.</title>
        <authorList>
            <person name="Wang S."/>
            <person name="Zhang J."/>
            <person name="Jiao W."/>
            <person name="Li J."/>
            <person name="Xun X."/>
            <person name="Sun Y."/>
            <person name="Guo X."/>
            <person name="Huan P."/>
            <person name="Dong B."/>
            <person name="Zhang L."/>
            <person name="Hu X."/>
            <person name="Sun X."/>
            <person name="Wang J."/>
            <person name="Zhao C."/>
            <person name="Wang Y."/>
            <person name="Wang D."/>
            <person name="Huang X."/>
            <person name="Wang R."/>
            <person name="Lv J."/>
            <person name="Li Y."/>
            <person name="Zhang Z."/>
            <person name="Liu B."/>
            <person name="Lu W."/>
            <person name="Hui Y."/>
            <person name="Liang J."/>
            <person name="Zhou Z."/>
            <person name="Hou R."/>
            <person name="Li X."/>
            <person name="Liu Y."/>
            <person name="Li H."/>
            <person name="Ning X."/>
            <person name="Lin Y."/>
            <person name="Zhao L."/>
            <person name="Xing Q."/>
            <person name="Dou J."/>
            <person name="Li Y."/>
            <person name="Mao J."/>
            <person name="Guo H."/>
            <person name="Dou H."/>
            <person name="Li T."/>
            <person name="Mu C."/>
            <person name="Jiang W."/>
            <person name="Fu Q."/>
            <person name="Fu X."/>
            <person name="Miao Y."/>
            <person name="Liu J."/>
            <person name="Yu Q."/>
            <person name="Li R."/>
            <person name="Liao H."/>
            <person name="Li X."/>
            <person name="Kong Y."/>
            <person name="Jiang Z."/>
            <person name="Chourrout D."/>
            <person name="Li R."/>
            <person name="Bao Z."/>
        </authorList>
    </citation>
    <scope>NUCLEOTIDE SEQUENCE [LARGE SCALE GENOMIC DNA]</scope>
    <source>
        <strain evidence="18 19">PY_sf001</strain>
    </source>
</reference>
<dbReference type="InterPro" id="IPR003593">
    <property type="entry name" value="AAA+_ATPase"/>
</dbReference>
<comment type="catalytic activity">
    <reaction evidence="13">
        <text>ATP + H2O = ADP + phosphate + H(+)</text>
        <dbReference type="Rhea" id="RHEA:13065"/>
        <dbReference type="ChEBI" id="CHEBI:15377"/>
        <dbReference type="ChEBI" id="CHEBI:15378"/>
        <dbReference type="ChEBI" id="CHEBI:30616"/>
        <dbReference type="ChEBI" id="CHEBI:43474"/>
        <dbReference type="ChEBI" id="CHEBI:456216"/>
    </reaction>
    <physiologicalReaction direction="left-to-right" evidence="13">
        <dbReference type="Rhea" id="RHEA:13066"/>
    </physiologicalReaction>
</comment>
<keyword evidence="11 15" id="KW-0472">Membrane</keyword>
<dbReference type="Pfam" id="PF00004">
    <property type="entry name" value="AAA"/>
    <property type="match status" value="1"/>
</dbReference>
<evidence type="ECO:0000259" key="17">
    <source>
        <dbReference type="SMART" id="SM01024"/>
    </source>
</evidence>
<feature type="domain" description="BCS1 N-terminal" evidence="17">
    <location>
        <begin position="23"/>
        <end position="191"/>
    </location>
</feature>
<organism evidence="18 19">
    <name type="scientific">Mizuhopecten yessoensis</name>
    <name type="common">Japanese scallop</name>
    <name type="synonym">Patinopecten yessoensis</name>
    <dbReference type="NCBI Taxonomy" id="6573"/>
    <lineage>
        <taxon>Eukaryota</taxon>
        <taxon>Metazoa</taxon>
        <taxon>Spiralia</taxon>
        <taxon>Lophotrochozoa</taxon>
        <taxon>Mollusca</taxon>
        <taxon>Bivalvia</taxon>
        <taxon>Autobranchia</taxon>
        <taxon>Pteriomorphia</taxon>
        <taxon>Pectinida</taxon>
        <taxon>Pectinoidea</taxon>
        <taxon>Pectinidae</taxon>
        <taxon>Mizuhopecten</taxon>
    </lineage>
</organism>
<dbReference type="InterPro" id="IPR014851">
    <property type="entry name" value="BCS1_N"/>
</dbReference>
<evidence type="ECO:0000256" key="8">
    <source>
        <dbReference type="ARBA" id="ARBA00022840"/>
    </source>
</evidence>
<keyword evidence="10" id="KW-0496">Mitochondrion</keyword>
<dbReference type="Pfam" id="PF08740">
    <property type="entry name" value="BCS1_N"/>
    <property type="match status" value="1"/>
</dbReference>
<evidence type="ECO:0000256" key="5">
    <source>
        <dbReference type="ARBA" id="ARBA00022741"/>
    </source>
</evidence>
<dbReference type="PROSITE" id="PS00674">
    <property type="entry name" value="AAA"/>
    <property type="match status" value="1"/>
</dbReference>
<dbReference type="CDD" id="cd19510">
    <property type="entry name" value="RecA-like_BCS1"/>
    <property type="match status" value="1"/>
</dbReference>
<dbReference type="GO" id="GO:0016887">
    <property type="term" value="F:ATP hydrolysis activity"/>
    <property type="evidence" value="ECO:0007669"/>
    <property type="project" value="InterPro"/>
</dbReference>
<dbReference type="SUPFAM" id="SSF52540">
    <property type="entry name" value="P-loop containing nucleoside triphosphate hydrolases"/>
    <property type="match status" value="1"/>
</dbReference>
<protein>
    <recommendedName>
        <fullName evidence="3">Mitochondrial chaperone BCS1</fullName>
    </recommendedName>
    <alternativeName>
        <fullName evidence="12">BCS1-like protein</fullName>
    </alternativeName>
</protein>
<dbReference type="SMART" id="SM00382">
    <property type="entry name" value="AAA"/>
    <property type="match status" value="1"/>
</dbReference>
<proteinExistence type="inferred from homology"/>
<evidence type="ECO:0000256" key="2">
    <source>
        <dbReference type="ARBA" id="ARBA00007448"/>
    </source>
</evidence>
<sequence length="420" mass="47749">MGLMEMASSLTDNPYFGAGAGLFGLGFATAVLKKGTQVSMIMFRRHCMMSMEVVSKDKCYDWLLNWITLRSTRTQHLSVETTFTQSETGRIRTHFDFVPSPGSHFIVHKSAWIRVERTREKQMLDMHRGVPWESVTLTAFGRDRNIFFSILEEAKILALEQTEGRTVMYTAMGADWRPFGYPRKKRPIGSVVLDKSVSERIMTDIKEFTNNPKWYMDRGIPYRRGYLLYGPPGCGKSSYITALAGELDFSICVMNLSERGMSDDRLNHLLTTAPEQSIVLLEDVDAAFLNRDLAQENPVMYQGMGRLTLSGLLNAIDGVASAEARIIFMTTNYIDRLDPALIRPGRVDIKELIDYSTPFQMQQMFLRFYPDQSQEKAELFSETVESHGRKCSPAQLQGLFLQKKDDPISALNNTELIWSS</sequence>
<dbReference type="FunFam" id="3.40.50.300:FF:000768">
    <property type="entry name" value="Probable mitochondrial chaperone bcs1"/>
    <property type="match status" value="1"/>
</dbReference>
<keyword evidence="9 15" id="KW-1133">Transmembrane helix</keyword>
<evidence type="ECO:0000256" key="14">
    <source>
        <dbReference type="RuleBase" id="RU003651"/>
    </source>
</evidence>
<dbReference type="GO" id="GO:0005743">
    <property type="term" value="C:mitochondrial inner membrane"/>
    <property type="evidence" value="ECO:0007669"/>
    <property type="project" value="UniProtKB-SubCell"/>
</dbReference>
<evidence type="ECO:0000313" key="18">
    <source>
        <dbReference type="EMBL" id="OWF35721.1"/>
    </source>
</evidence>
<dbReference type="Gene3D" id="3.40.50.300">
    <property type="entry name" value="P-loop containing nucleotide triphosphate hydrolases"/>
    <property type="match status" value="1"/>
</dbReference>
<dbReference type="Pfam" id="PF25426">
    <property type="entry name" value="AAA_lid_BCS1"/>
    <property type="match status" value="1"/>
</dbReference>
<feature type="transmembrane region" description="Helical" evidence="15">
    <location>
        <begin position="15"/>
        <end position="32"/>
    </location>
</feature>
<evidence type="ECO:0000256" key="4">
    <source>
        <dbReference type="ARBA" id="ARBA00022692"/>
    </source>
</evidence>
<keyword evidence="6" id="KW-0999">Mitochondrion inner membrane</keyword>
<dbReference type="Proteomes" id="UP000242188">
    <property type="component" value="Unassembled WGS sequence"/>
</dbReference>
<keyword evidence="5 14" id="KW-0547">Nucleotide-binding</keyword>
<evidence type="ECO:0000256" key="1">
    <source>
        <dbReference type="ARBA" id="ARBA00004434"/>
    </source>
</evidence>
<dbReference type="OrthoDB" id="10251412at2759"/>
<name>A0A210PGW9_MIZYE</name>
<evidence type="ECO:0000256" key="7">
    <source>
        <dbReference type="ARBA" id="ARBA00022801"/>
    </source>
</evidence>
<dbReference type="EMBL" id="NEDP02076711">
    <property type="protein sequence ID" value="OWF35721.1"/>
    <property type="molecule type" value="Genomic_DNA"/>
</dbReference>
<dbReference type="InterPro" id="IPR027417">
    <property type="entry name" value="P-loop_NTPase"/>
</dbReference>
<dbReference type="AlphaFoldDB" id="A0A210PGW9"/>
<evidence type="ECO:0000256" key="12">
    <source>
        <dbReference type="ARBA" id="ARBA00032816"/>
    </source>
</evidence>
<evidence type="ECO:0000259" key="16">
    <source>
        <dbReference type="SMART" id="SM00382"/>
    </source>
</evidence>
<keyword evidence="7" id="KW-0378">Hydrolase</keyword>
<evidence type="ECO:0000256" key="3">
    <source>
        <dbReference type="ARBA" id="ARBA00016942"/>
    </source>
</evidence>
<dbReference type="InterPro" id="IPR057495">
    <property type="entry name" value="AAA_lid_BCS1"/>
</dbReference>
<keyword evidence="19" id="KW-1185">Reference proteome</keyword>
<dbReference type="PANTHER" id="PTHR23070">
    <property type="entry name" value="BCS1 AAA-TYPE ATPASE"/>
    <property type="match status" value="1"/>
</dbReference>
<dbReference type="SMART" id="SM01024">
    <property type="entry name" value="BCS1_N"/>
    <property type="match status" value="1"/>
</dbReference>
<evidence type="ECO:0000256" key="10">
    <source>
        <dbReference type="ARBA" id="ARBA00023128"/>
    </source>
</evidence>
<dbReference type="GO" id="GO:0034551">
    <property type="term" value="P:mitochondrial respiratory chain complex III assembly"/>
    <property type="evidence" value="ECO:0007669"/>
    <property type="project" value="UniProtKB-ARBA"/>
</dbReference>
<evidence type="ECO:0000256" key="13">
    <source>
        <dbReference type="ARBA" id="ARBA00048778"/>
    </source>
</evidence>
<comment type="similarity">
    <text evidence="2">Belongs to the AAA ATPase family. BCS1 subfamily.</text>
</comment>
<accession>A0A210PGW9</accession>